<keyword evidence="2" id="KW-1185">Reference proteome</keyword>
<dbReference type="STRING" id="93059.P9211_04721"/>
<accession>A9BE93</accession>
<proteinExistence type="predicted"/>
<evidence type="ECO:0000313" key="1">
    <source>
        <dbReference type="EMBL" id="ABX08403.1"/>
    </source>
</evidence>
<name>A9BE93_PROM4</name>
<organism evidence="1 2">
    <name type="scientific">Prochlorococcus marinus (strain MIT 9211)</name>
    <dbReference type="NCBI Taxonomy" id="93059"/>
    <lineage>
        <taxon>Bacteria</taxon>
        <taxon>Bacillati</taxon>
        <taxon>Cyanobacteriota</taxon>
        <taxon>Cyanophyceae</taxon>
        <taxon>Synechococcales</taxon>
        <taxon>Prochlorococcaceae</taxon>
        <taxon>Prochlorococcus</taxon>
    </lineage>
</organism>
<sequence length="189" mass="21597">MKISKFLLKNLNLSLEDSREAFSVCGSYRWWLTRKIGCEQRKLLFIGLNPSNANSVRDDPTLKRLIGFCRSWKYGSLIVVNLFARIGKSPSILKFCADPVGFENNSELKYRASLWANNSDWDLWLGWGANGVFKQRNLKVLELLAEYSHIRFDNFPNSLGPLAIGVTKGGHPMHPLYSSKRKLLKAFEI</sequence>
<dbReference type="Pfam" id="PF07799">
    <property type="entry name" value="DUF1643"/>
    <property type="match status" value="1"/>
</dbReference>
<evidence type="ECO:0000313" key="2">
    <source>
        <dbReference type="Proteomes" id="UP000000788"/>
    </source>
</evidence>
<dbReference type="EMBL" id="CP000878">
    <property type="protein sequence ID" value="ABX08403.1"/>
    <property type="molecule type" value="Genomic_DNA"/>
</dbReference>
<dbReference type="eggNOG" id="COG4333">
    <property type="taxonomic scope" value="Bacteria"/>
</dbReference>
<dbReference type="InterPro" id="IPR012441">
    <property type="entry name" value="DUF1643"/>
</dbReference>
<reference evidence="1 2" key="1">
    <citation type="journal article" date="2007" name="PLoS Genet.">
        <title>Patterns and implications of gene gain and loss in the evolution of Prochlorococcus.</title>
        <authorList>
            <person name="Kettler G.C."/>
            <person name="Martiny A.C."/>
            <person name="Huang K."/>
            <person name="Zucker J."/>
            <person name="Coleman M.L."/>
            <person name="Rodrigue S."/>
            <person name="Chen F."/>
            <person name="Lapidus A."/>
            <person name="Ferriera S."/>
            <person name="Johnson J."/>
            <person name="Steglich C."/>
            <person name="Church G.M."/>
            <person name="Richardson P."/>
            <person name="Chisholm S.W."/>
        </authorList>
    </citation>
    <scope>NUCLEOTIDE SEQUENCE [LARGE SCALE GENOMIC DNA]</scope>
    <source>
        <strain evidence="2">MIT 9211</strain>
    </source>
</reference>
<dbReference type="AlphaFoldDB" id="A9BE93"/>
<gene>
    <name evidence="1" type="ordered locus">P9211_04721</name>
</gene>
<dbReference type="Proteomes" id="UP000000788">
    <property type="component" value="Chromosome"/>
</dbReference>
<dbReference type="HOGENOM" id="CLU_097481_0_1_3"/>
<dbReference type="KEGG" id="pmj:P9211_04721"/>
<protein>
    <recommendedName>
        <fullName evidence="3">DUF1643 domain-containing protein</fullName>
    </recommendedName>
</protein>
<evidence type="ECO:0008006" key="3">
    <source>
        <dbReference type="Google" id="ProtNLM"/>
    </source>
</evidence>